<name>A0A484LAV8_9ASTE</name>
<dbReference type="Pfam" id="PF24626">
    <property type="entry name" value="SH3_Tf2-1"/>
    <property type="match status" value="1"/>
</dbReference>
<gene>
    <name evidence="3" type="ORF">CCAM_LOCUS15266</name>
</gene>
<sequence length="99" mass="11515">MARVGPVAYQLELPPELSRIHNVFHILAREVKELRNKRVSLVKFLWRNHVVEEATWEIEESMRVQYPHLFSNNGSGLAVLNPTTQTDRESDLMGPRYDS</sequence>
<reference evidence="3 4" key="1">
    <citation type="submission" date="2018-04" db="EMBL/GenBank/DDBJ databases">
        <authorList>
            <person name="Vogel A."/>
        </authorList>
    </citation>
    <scope>NUCLEOTIDE SEQUENCE [LARGE SCALE GENOMIC DNA]</scope>
</reference>
<dbReference type="PANTHER" id="PTHR46148:SF44">
    <property type="entry name" value="GAG-POL POLYPROTEIN"/>
    <property type="match status" value="1"/>
</dbReference>
<accession>A0A484LAV8</accession>
<evidence type="ECO:0000256" key="1">
    <source>
        <dbReference type="SAM" id="MobiDB-lite"/>
    </source>
</evidence>
<evidence type="ECO:0000313" key="4">
    <source>
        <dbReference type="Proteomes" id="UP000595140"/>
    </source>
</evidence>
<dbReference type="InterPro" id="IPR056924">
    <property type="entry name" value="SH3_Tf2-1"/>
</dbReference>
<dbReference type="EMBL" id="OOIL02001204">
    <property type="protein sequence ID" value="VFQ73490.1"/>
    <property type="molecule type" value="Genomic_DNA"/>
</dbReference>
<dbReference type="AlphaFoldDB" id="A0A484LAV8"/>
<dbReference type="Proteomes" id="UP000595140">
    <property type="component" value="Unassembled WGS sequence"/>
</dbReference>
<evidence type="ECO:0000259" key="2">
    <source>
        <dbReference type="Pfam" id="PF24626"/>
    </source>
</evidence>
<keyword evidence="4" id="KW-1185">Reference proteome</keyword>
<feature type="domain" description="Tf2-1-like SH3-like" evidence="2">
    <location>
        <begin position="2"/>
        <end position="26"/>
    </location>
</feature>
<protein>
    <recommendedName>
        <fullName evidence="2">Tf2-1-like SH3-like domain-containing protein</fullName>
    </recommendedName>
</protein>
<feature type="compositionally biased region" description="Basic and acidic residues" evidence="1">
    <location>
        <begin position="86"/>
        <end position="99"/>
    </location>
</feature>
<dbReference type="OrthoDB" id="1723102at2759"/>
<evidence type="ECO:0000313" key="3">
    <source>
        <dbReference type="EMBL" id="VFQ73490.1"/>
    </source>
</evidence>
<feature type="region of interest" description="Disordered" evidence="1">
    <location>
        <begin position="77"/>
        <end position="99"/>
    </location>
</feature>
<organism evidence="3 4">
    <name type="scientific">Cuscuta campestris</name>
    <dbReference type="NCBI Taxonomy" id="132261"/>
    <lineage>
        <taxon>Eukaryota</taxon>
        <taxon>Viridiplantae</taxon>
        <taxon>Streptophyta</taxon>
        <taxon>Embryophyta</taxon>
        <taxon>Tracheophyta</taxon>
        <taxon>Spermatophyta</taxon>
        <taxon>Magnoliopsida</taxon>
        <taxon>eudicotyledons</taxon>
        <taxon>Gunneridae</taxon>
        <taxon>Pentapetalae</taxon>
        <taxon>asterids</taxon>
        <taxon>lamiids</taxon>
        <taxon>Solanales</taxon>
        <taxon>Convolvulaceae</taxon>
        <taxon>Cuscuteae</taxon>
        <taxon>Cuscuta</taxon>
        <taxon>Cuscuta subgen. Grammica</taxon>
        <taxon>Cuscuta sect. Cleistogrammica</taxon>
    </lineage>
</organism>
<proteinExistence type="predicted"/>
<dbReference type="PANTHER" id="PTHR46148">
    <property type="entry name" value="CHROMO DOMAIN-CONTAINING PROTEIN"/>
    <property type="match status" value="1"/>
</dbReference>